<dbReference type="EMBL" id="JAUSRE010000032">
    <property type="protein sequence ID" value="MDP9890617.1"/>
    <property type="molecule type" value="Genomic_DNA"/>
</dbReference>
<dbReference type="InterPro" id="IPR013538">
    <property type="entry name" value="ASHA1/2-like_C"/>
</dbReference>
<dbReference type="Proteomes" id="UP001226577">
    <property type="component" value="Unassembled WGS sequence"/>
</dbReference>
<proteinExistence type="inferred from homology"/>
<dbReference type="Pfam" id="PF08327">
    <property type="entry name" value="AHSA1"/>
    <property type="match status" value="1"/>
</dbReference>
<sequence>MAENHVATSVTIIEAPPERVWEVMTDPAAVKEFMFGTTLETDWKVGSPITWRGEWEGKAYQDKGRILAVEPGRKLVHTHFSPLSGQEDKPENYHTLDWSLEDRDGATRLTLAQDNNPSEEAAMHSKGMWDMLLADVKALAERTPRPAPPN</sequence>
<dbReference type="RefSeq" id="WP_307312026.1">
    <property type="nucleotide sequence ID" value="NZ_JAUSRE010000032.1"/>
</dbReference>
<name>A0ABT9RZE4_9MICC</name>
<protein>
    <submittedName>
        <fullName evidence="3">Uncharacterized protein YndB with AHSA1/START domain</fullName>
    </submittedName>
</protein>
<keyword evidence="4" id="KW-1185">Reference proteome</keyword>
<dbReference type="InterPro" id="IPR023393">
    <property type="entry name" value="START-like_dom_sf"/>
</dbReference>
<organism evidence="3 4">
    <name type="scientific">Pseudarthrobacter enclensis</name>
    <dbReference type="NCBI Taxonomy" id="993070"/>
    <lineage>
        <taxon>Bacteria</taxon>
        <taxon>Bacillati</taxon>
        <taxon>Actinomycetota</taxon>
        <taxon>Actinomycetes</taxon>
        <taxon>Micrococcales</taxon>
        <taxon>Micrococcaceae</taxon>
        <taxon>Pseudarthrobacter</taxon>
    </lineage>
</organism>
<dbReference type="SUPFAM" id="SSF55961">
    <property type="entry name" value="Bet v1-like"/>
    <property type="match status" value="1"/>
</dbReference>
<evidence type="ECO:0000256" key="1">
    <source>
        <dbReference type="ARBA" id="ARBA00006817"/>
    </source>
</evidence>
<feature type="domain" description="Activator of Hsp90 ATPase homologue 1/2-like C-terminal" evidence="2">
    <location>
        <begin position="15"/>
        <end position="139"/>
    </location>
</feature>
<accession>A0ABT9RZE4</accession>
<dbReference type="Gene3D" id="3.30.530.20">
    <property type="match status" value="1"/>
</dbReference>
<comment type="caution">
    <text evidence="3">The sequence shown here is derived from an EMBL/GenBank/DDBJ whole genome shotgun (WGS) entry which is preliminary data.</text>
</comment>
<comment type="similarity">
    <text evidence="1">Belongs to the AHA1 family.</text>
</comment>
<evidence type="ECO:0000259" key="2">
    <source>
        <dbReference type="Pfam" id="PF08327"/>
    </source>
</evidence>
<evidence type="ECO:0000313" key="4">
    <source>
        <dbReference type="Proteomes" id="UP001226577"/>
    </source>
</evidence>
<gene>
    <name evidence="3" type="ORF">J2X98_004231</name>
</gene>
<evidence type="ECO:0000313" key="3">
    <source>
        <dbReference type="EMBL" id="MDP9890617.1"/>
    </source>
</evidence>
<reference evidence="3 4" key="1">
    <citation type="submission" date="2023-07" db="EMBL/GenBank/DDBJ databases">
        <title>Sorghum-associated microbial communities from plants grown in Nebraska, USA.</title>
        <authorList>
            <person name="Schachtman D."/>
        </authorList>
    </citation>
    <scope>NUCLEOTIDE SEQUENCE [LARGE SCALE GENOMIC DNA]</scope>
    <source>
        <strain evidence="3 4">CC222</strain>
    </source>
</reference>